<comment type="caution">
    <text evidence="1">The sequence shown here is derived from an EMBL/GenBank/DDBJ whole genome shotgun (WGS) entry which is preliminary data.</text>
</comment>
<dbReference type="SUPFAM" id="SSF50630">
    <property type="entry name" value="Acid proteases"/>
    <property type="match status" value="1"/>
</dbReference>
<keyword evidence="2" id="KW-1185">Reference proteome</keyword>
<evidence type="ECO:0000313" key="2">
    <source>
        <dbReference type="Proteomes" id="UP000887013"/>
    </source>
</evidence>
<dbReference type="OrthoDB" id="8064718at2759"/>
<proteinExistence type="predicted"/>
<sequence>MVSQFPTFQFPNFEVQTYFVVPHNRLPLKDTTLGNETISTFIDTGSLVSLIREEVSTKIVEQQKFSKKCNILFGISKSQVLTKGSFEHNFIIDEDHYSLTWHDVSNEHLNFEAIIGPDILEQASLKFHKYEVKKLSRSEREHSP</sequence>
<organism evidence="1 2">
    <name type="scientific">Nephila pilipes</name>
    <name type="common">Giant wood spider</name>
    <name type="synonym">Nephila maculata</name>
    <dbReference type="NCBI Taxonomy" id="299642"/>
    <lineage>
        <taxon>Eukaryota</taxon>
        <taxon>Metazoa</taxon>
        <taxon>Ecdysozoa</taxon>
        <taxon>Arthropoda</taxon>
        <taxon>Chelicerata</taxon>
        <taxon>Arachnida</taxon>
        <taxon>Araneae</taxon>
        <taxon>Araneomorphae</taxon>
        <taxon>Entelegynae</taxon>
        <taxon>Araneoidea</taxon>
        <taxon>Nephilidae</taxon>
        <taxon>Nephila</taxon>
    </lineage>
</organism>
<gene>
    <name evidence="1" type="primary">fs(1)h_5</name>
    <name evidence="1" type="ORF">NPIL_631691</name>
</gene>
<reference evidence="1" key="1">
    <citation type="submission" date="2020-08" db="EMBL/GenBank/DDBJ databases">
        <title>Multicomponent nature underlies the extraordinary mechanical properties of spider dragline silk.</title>
        <authorList>
            <person name="Kono N."/>
            <person name="Nakamura H."/>
            <person name="Mori M."/>
            <person name="Yoshida Y."/>
            <person name="Ohtoshi R."/>
            <person name="Malay A.D."/>
            <person name="Moran D.A.P."/>
            <person name="Tomita M."/>
            <person name="Numata K."/>
            <person name="Arakawa K."/>
        </authorList>
    </citation>
    <scope>NUCLEOTIDE SEQUENCE</scope>
</reference>
<accession>A0A8X6TBV6</accession>
<name>A0A8X6TBV6_NEPPI</name>
<dbReference type="Proteomes" id="UP000887013">
    <property type="component" value="Unassembled WGS sequence"/>
</dbReference>
<dbReference type="Gene3D" id="2.40.70.10">
    <property type="entry name" value="Acid Proteases"/>
    <property type="match status" value="1"/>
</dbReference>
<dbReference type="InterPro" id="IPR021109">
    <property type="entry name" value="Peptidase_aspartic_dom_sf"/>
</dbReference>
<dbReference type="EMBL" id="BMAW01099718">
    <property type="protein sequence ID" value="GFS91362.1"/>
    <property type="molecule type" value="Genomic_DNA"/>
</dbReference>
<dbReference type="AlphaFoldDB" id="A0A8X6TBV6"/>
<evidence type="ECO:0000313" key="1">
    <source>
        <dbReference type="EMBL" id="GFS91362.1"/>
    </source>
</evidence>
<protein>
    <submittedName>
        <fullName evidence="1">Homeotic protein female sterile</fullName>
    </submittedName>
</protein>